<reference evidence="2 3" key="1">
    <citation type="submission" date="2019-07" db="EMBL/GenBank/DDBJ databases">
        <title>Whole genome shotgun sequence of Reyranella soli NBRC 108950.</title>
        <authorList>
            <person name="Hosoyama A."/>
            <person name="Uohara A."/>
            <person name="Ohji S."/>
            <person name="Ichikawa N."/>
        </authorList>
    </citation>
    <scope>NUCLEOTIDE SEQUENCE [LARGE SCALE GENOMIC DNA]</scope>
    <source>
        <strain evidence="2 3">NBRC 108950</strain>
    </source>
</reference>
<evidence type="ECO:0000313" key="2">
    <source>
        <dbReference type="EMBL" id="GEP55324.1"/>
    </source>
</evidence>
<protein>
    <submittedName>
        <fullName evidence="2">Uncharacterized protein</fullName>
    </submittedName>
</protein>
<comment type="caution">
    <text evidence="2">The sequence shown here is derived from an EMBL/GenBank/DDBJ whole genome shotgun (WGS) entry which is preliminary data.</text>
</comment>
<evidence type="ECO:0000313" key="3">
    <source>
        <dbReference type="Proteomes" id="UP000321058"/>
    </source>
</evidence>
<organism evidence="2 3">
    <name type="scientific">Reyranella soli</name>
    <dbReference type="NCBI Taxonomy" id="1230389"/>
    <lineage>
        <taxon>Bacteria</taxon>
        <taxon>Pseudomonadati</taxon>
        <taxon>Pseudomonadota</taxon>
        <taxon>Alphaproteobacteria</taxon>
        <taxon>Hyphomicrobiales</taxon>
        <taxon>Reyranellaceae</taxon>
        <taxon>Reyranella</taxon>
    </lineage>
</organism>
<dbReference type="EMBL" id="BKAJ01000037">
    <property type="protein sequence ID" value="GEP55324.1"/>
    <property type="molecule type" value="Genomic_DNA"/>
</dbReference>
<name>A0A512N8M2_9HYPH</name>
<dbReference type="Proteomes" id="UP000321058">
    <property type="component" value="Unassembled WGS sequence"/>
</dbReference>
<gene>
    <name evidence="2" type="ORF">RSO01_24900</name>
</gene>
<feature type="region of interest" description="Disordered" evidence="1">
    <location>
        <begin position="1"/>
        <end position="21"/>
    </location>
</feature>
<keyword evidence="3" id="KW-1185">Reference proteome</keyword>
<proteinExistence type="predicted"/>
<evidence type="ECO:0000256" key="1">
    <source>
        <dbReference type="SAM" id="MobiDB-lite"/>
    </source>
</evidence>
<sequence>MQRGDADERKPEDEKFERDSKHIHVSTFDNEKPYTAVLANVAPHRNEERPATLWSSGPLMLARYRA</sequence>
<dbReference type="AlphaFoldDB" id="A0A512N8M2"/>
<accession>A0A512N8M2</accession>